<dbReference type="EMBL" id="BSBI01000005">
    <property type="protein sequence ID" value="GLF95573.1"/>
    <property type="molecule type" value="Genomic_DNA"/>
</dbReference>
<feature type="region of interest" description="Disordered" evidence="1">
    <location>
        <begin position="244"/>
        <end position="288"/>
    </location>
</feature>
<protein>
    <submittedName>
        <fullName evidence="2">Zinc ribbon domain-containing protein</fullName>
    </submittedName>
</protein>
<evidence type="ECO:0000256" key="1">
    <source>
        <dbReference type="SAM" id="MobiDB-lite"/>
    </source>
</evidence>
<proteinExistence type="predicted"/>
<sequence>MSKDDRFCPACGFRLQSSRTTGQPSSDLCRTLCRCAERTYERLAESHLVGQAIGEDSFTDFNLQDVRRAHGDRVLTRRFTREQEARNGADWEWWFHDGTRGFGIRVQAKKAYRDGRYVLHHVIGKTGALQSDRLIEAASASDCLPFYVFYSHRSWTPSHPDRAPADCEHTRADQRQLGCTIASALVVQGVLATGQRRSNDHVRDHSIPWNRLLCGSPPADKGSTRLETAHARILDLHWNGVDDLHRAMTAPPPTEAPDLHPQKDRKASRRPAEPDEPVGLLKRASPRPRHVNLDTPVYWNFNAMTDRPLQPLPTRITQMIRTEKVATAPDPYAAGAILVDLSEE</sequence>
<evidence type="ECO:0000313" key="3">
    <source>
        <dbReference type="Proteomes" id="UP001291653"/>
    </source>
</evidence>
<accession>A0ABQ5NZI1</accession>
<dbReference type="Pfam" id="PF20320">
    <property type="entry name" value="DUF6615"/>
    <property type="match status" value="1"/>
</dbReference>
<reference evidence="2 3" key="1">
    <citation type="submission" date="2022-10" db="EMBL/GenBank/DDBJ databases">
        <title>Draft genome sequence of Streptomyces sp. YSPA8.</title>
        <authorList>
            <person name="Moriuchi R."/>
            <person name="Dohra H."/>
            <person name="Yamamura H."/>
            <person name="Kodani S."/>
        </authorList>
    </citation>
    <scope>NUCLEOTIDE SEQUENCE [LARGE SCALE GENOMIC DNA]</scope>
    <source>
        <strain evidence="2 3">YSPA8</strain>
    </source>
</reference>
<evidence type="ECO:0000313" key="2">
    <source>
        <dbReference type="EMBL" id="GLF95573.1"/>
    </source>
</evidence>
<dbReference type="Proteomes" id="UP001291653">
    <property type="component" value="Unassembled WGS sequence"/>
</dbReference>
<organism evidence="2 3">
    <name type="scientific">Streptomyces yaizuensis</name>
    <dbReference type="NCBI Taxonomy" id="2989713"/>
    <lineage>
        <taxon>Bacteria</taxon>
        <taxon>Bacillati</taxon>
        <taxon>Actinomycetota</taxon>
        <taxon>Actinomycetes</taxon>
        <taxon>Kitasatosporales</taxon>
        <taxon>Streptomycetaceae</taxon>
        <taxon>Streptomyces</taxon>
    </lineage>
</organism>
<feature type="compositionally biased region" description="Basic and acidic residues" evidence="1">
    <location>
        <begin position="257"/>
        <end position="273"/>
    </location>
</feature>
<name>A0ABQ5NZI1_9ACTN</name>
<dbReference type="RefSeq" id="WP_323447626.1">
    <property type="nucleotide sequence ID" value="NZ_BSBI01000005.1"/>
</dbReference>
<gene>
    <name evidence="2" type="ORF">SYYSPA8_14770</name>
</gene>
<dbReference type="InterPro" id="IPR046723">
    <property type="entry name" value="DUF6615"/>
</dbReference>
<comment type="caution">
    <text evidence="2">The sequence shown here is derived from an EMBL/GenBank/DDBJ whole genome shotgun (WGS) entry which is preliminary data.</text>
</comment>
<keyword evidence="3" id="KW-1185">Reference proteome</keyword>